<feature type="domain" description="VOC" evidence="1">
    <location>
        <begin position="4"/>
        <end position="124"/>
    </location>
</feature>
<dbReference type="InterPro" id="IPR004360">
    <property type="entry name" value="Glyas_Fos-R_dOase_dom"/>
</dbReference>
<dbReference type="Proteomes" id="UP000676506">
    <property type="component" value="Chromosome 2"/>
</dbReference>
<proteinExistence type="predicted"/>
<evidence type="ECO:0000313" key="2">
    <source>
        <dbReference type="EMBL" id="QUW04235.1"/>
    </source>
</evidence>
<dbReference type="PROSITE" id="PS51819">
    <property type="entry name" value="VOC"/>
    <property type="match status" value="1"/>
</dbReference>
<protein>
    <submittedName>
        <fullName evidence="2">VOC family protein</fullName>
    </submittedName>
</protein>
<dbReference type="PANTHER" id="PTHR39434:SF1">
    <property type="entry name" value="VOC DOMAIN-CONTAINING PROTEIN"/>
    <property type="match status" value="1"/>
</dbReference>
<organism evidence="2 3">
    <name type="scientific">Chloracidobacterium validum</name>
    <dbReference type="NCBI Taxonomy" id="2821543"/>
    <lineage>
        <taxon>Bacteria</taxon>
        <taxon>Pseudomonadati</taxon>
        <taxon>Acidobacteriota</taxon>
        <taxon>Terriglobia</taxon>
        <taxon>Terriglobales</taxon>
        <taxon>Acidobacteriaceae</taxon>
        <taxon>Chloracidobacterium</taxon>
    </lineage>
</organism>
<dbReference type="Pfam" id="PF00903">
    <property type="entry name" value="Glyoxalase"/>
    <property type="match status" value="1"/>
</dbReference>
<keyword evidence="3" id="KW-1185">Reference proteome</keyword>
<sequence length="142" mass="15984">MREACFHLAFPATDLDATRRFYVEGLGCRLGRSSNRALILDFFGHQLVAHLVSEPPPPQSGIYPRHFGMVFANEADWQSLAARAEAQGLRFRQLPRTRFVGEPTEHRTFFLEDPSGNLLEFKHYTRAEAVFGCADLTGIGDT</sequence>
<dbReference type="PANTHER" id="PTHR39434">
    <property type="match status" value="1"/>
</dbReference>
<dbReference type="EMBL" id="CP072649">
    <property type="protein sequence ID" value="QUW04235.1"/>
    <property type="molecule type" value="Genomic_DNA"/>
</dbReference>
<dbReference type="SUPFAM" id="SSF54593">
    <property type="entry name" value="Glyoxalase/Bleomycin resistance protein/Dihydroxybiphenyl dioxygenase"/>
    <property type="match status" value="1"/>
</dbReference>
<name>A0ABX8BFE9_9BACT</name>
<evidence type="ECO:0000313" key="3">
    <source>
        <dbReference type="Proteomes" id="UP000676506"/>
    </source>
</evidence>
<accession>A0ABX8BFE9</accession>
<reference evidence="2 3" key="1">
    <citation type="submission" date="2021-03" db="EMBL/GenBank/DDBJ databases">
        <title>Genomic and phenotypic characterization of Chloracidobacterium isolates provides evidence for multiple species.</title>
        <authorList>
            <person name="Saini M.K."/>
            <person name="Costas A.M.G."/>
            <person name="Tank M."/>
            <person name="Bryant D.A."/>
        </authorList>
    </citation>
    <scope>NUCLEOTIDE SEQUENCE [LARGE SCALE GENOMIC DNA]</scope>
    <source>
        <strain evidence="2 3">BV2-C</strain>
    </source>
</reference>
<dbReference type="Gene3D" id="3.10.180.10">
    <property type="entry name" value="2,3-Dihydroxybiphenyl 1,2-Dioxygenase, domain 1"/>
    <property type="match status" value="1"/>
</dbReference>
<dbReference type="InterPro" id="IPR029068">
    <property type="entry name" value="Glyas_Bleomycin-R_OHBP_Dase"/>
</dbReference>
<gene>
    <name evidence="2" type="ORF">J8C06_14440</name>
</gene>
<evidence type="ECO:0000259" key="1">
    <source>
        <dbReference type="PROSITE" id="PS51819"/>
    </source>
</evidence>
<dbReference type="InterPro" id="IPR037523">
    <property type="entry name" value="VOC_core"/>
</dbReference>